<dbReference type="CDD" id="cd13123">
    <property type="entry name" value="MATE_MurJ_like"/>
    <property type="match status" value="1"/>
</dbReference>
<evidence type="ECO:0000256" key="8">
    <source>
        <dbReference type="HAMAP-Rule" id="MF_02078"/>
    </source>
</evidence>
<keyword evidence="3 8" id="KW-0812">Transmembrane</keyword>
<accession>A0A1G1W9B0</accession>
<feature type="transmembrane region" description="Helical" evidence="8">
    <location>
        <begin position="291"/>
        <end position="310"/>
    </location>
</feature>
<feature type="transmembrane region" description="Helical" evidence="8">
    <location>
        <begin position="429"/>
        <end position="451"/>
    </location>
</feature>
<feature type="transmembrane region" description="Helical" evidence="8">
    <location>
        <begin position="173"/>
        <end position="195"/>
    </location>
</feature>
<dbReference type="InterPro" id="IPR051050">
    <property type="entry name" value="Lipid_II_flippase_MurJ/MviN"/>
</dbReference>
<gene>
    <name evidence="8" type="primary">murJ</name>
    <name evidence="10" type="ORF">A2172_01130</name>
</gene>
<comment type="subcellular location">
    <subcellularLocation>
        <location evidence="1 8">Cell membrane</location>
        <topology evidence="1 8">Multi-pass membrane protein</topology>
    </subcellularLocation>
</comment>
<feature type="transmembrane region" description="Helical" evidence="8">
    <location>
        <begin position="139"/>
        <end position="161"/>
    </location>
</feature>
<comment type="caution">
    <text evidence="10">The sequence shown here is derived from an EMBL/GenBank/DDBJ whole genome shotgun (WGS) entry which is preliminary data.</text>
</comment>
<dbReference type="GO" id="GO:0034204">
    <property type="term" value="P:lipid translocation"/>
    <property type="evidence" value="ECO:0007669"/>
    <property type="project" value="TreeGrafter"/>
</dbReference>
<evidence type="ECO:0000256" key="6">
    <source>
        <dbReference type="ARBA" id="ARBA00022989"/>
    </source>
</evidence>
<keyword evidence="8 9" id="KW-0961">Cell wall biogenesis/degradation</keyword>
<feature type="transmembrane region" description="Helical" evidence="8">
    <location>
        <begin position="21"/>
        <end position="41"/>
    </location>
</feature>
<dbReference type="STRING" id="1802593.A2172_01130"/>
<dbReference type="GO" id="GO:0005886">
    <property type="term" value="C:plasma membrane"/>
    <property type="evidence" value="ECO:0007669"/>
    <property type="project" value="UniProtKB-SubCell"/>
</dbReference>
<evidence type="ECO:0000313" key="11">
    <source>
        <dbReference type="Proteomes" id="UP000176631"/>
    </source>
</evidence>
<dbReference type="HAMAP" id="MF_02078">
    <property type="entry name" value="MurJ_MviN"/>
    <property type="match status" value="1"/>
</dbReference>
<comment type="function">
    <text evidence="8 9">Involved in peptidoglycan biosynthesis. Transports lipid-linked peptidoglycan precursors from the inner to the outer leaflet of the cytoplasmic membrane.</text>
</comment>
<dbReference type="PANTHER" id="PTHR47019">
    <property type="entry name" value="LIPID II FLIPPASE MURJ"/>
    <property type="match status" value="1"/>
</dbReference>
<dbReference type="AlphaFoldDB" id="A0A1G1W9B0"/>
<feature type="transmembrane region" description="Helical" evidence="8">
    <location>
        <begin position="264"/>
        <end position="285"/>
    </location>
</feature>
<dbReference type="GO" id="GO:0008360">
    <property type="term" value="P:regulation of cell shape"/>
    <property type="evidence" value="ECO:0007669"/>
    <property type="project" value="UniProtKB-UniRule"/>
</dbReference>
<dbReference type="Proteomes" id="UP000176631">
    <property type="component" value="Unassembled WGS sequence"/>
</dbReference>
<sequence>MVVGQFFKNGTAILFKRQTTIISAATIMMMLVLASRVLGLVRDRLLAHFFPVGFLDSYRLAFVLPDFIANVLIVGTLSIAFIPVFTTYLNSKDEKEGWKVASSVLNLSLLFFALVAIVIFIFANVIYQATPLKADPDKLILTANLTRIILVGELLLILGNFFTSVLQSFHRFIIPAIAPVLYNLGIIIGILWFRQFFGFELGLYGVALGVVFGGVFHVLVQVVLAKSLGFKYNFKFRFRDPGVARIVKLSLPRAASIAFAQAEWGVSLFLALFLAAGSAGILGFALDIQNFPIGIFGITFATAAFPTLSMEWSSGKIEDFKTTFLSTFHQILYLTIPISVLFMVLRVPVIRIILGTGFFDWPSTVATAVTMSYFAIGIFAQSTFFLLIRAFYSLHDAATPLKVAFVSLLFHIAISVGAIIIFGGNPIPVSFLGLAFAMTGIFSFVTLLFLLDRKVGGFDKAKLYLPIAKVVFSALLMGVLLYLPLHLRIGDKYIIDQIIDTTRAFNLLVLTGAAFAFGLGIYTLLTWWLQSEELKTFAKLLPDFKKVQKFLVFEESLESDAPSR</sequence>
<keyword evidence="2 8" id="KW-1003">Cell membrane</keyword>
<feature type="transmembrane region" description="Helical" evidence="8">
    <location>
        <begin position="201"/>
        <end position="225"/>
    </location>
</feature>
<evidence type="ECO:0000256" key="4">
    <source>
        <dbReference type="ARBA" id="ARBA00022960"/>
    </source>
</evidence>
<evidence type="ECO:0000313" key="10">
    <source>
        <dbReference type="EMBL" id="OGY24130.1"/>
    </source>
</evidence>
<organism evidence="10 11">
    <name type="scientific">Candidatus Woykebacteria bacterium RBG_13_40_15</name>
    <dbReference type="NCBI Taxonomy" id="1802593"/>
    <lineage>
        <taxon>Bacteria</taxon>
        <taxon>Candidatus Woykeibacteriota</taxon>
    </lineage>
</organism>
<dbReference type="GO" id="GO:0009252">
    <property type="term" value="P:peptidoglycan biosynthetic process"/>
    <property type="evidence" value="ECO:0007669"/>
    <property type="project" value="UniProtKB-UniRule"/>
</dbReference>
<feature type="transmembrane region" description="Helical" evidence="8">
    <location>
        <begin position="107"/>
        <end position="127"/>
    </location>
</feature>
<feature type="transmembrane region" description="Helical" evidence="8">
    <location>
        <begin position="61"/>
        <end position="86"/>
    </location>
</feature>
<evidence type="ECO:0000256" key="1">
    <source>
        <dbReference type="ARBA" id="ARBA00004651"/>
    </source>
</evidence>
<keyword evidence="8 9" id="KW-0813">Transport</keyword>
<evidence type="ECO:0000256" key="7">
    <source>
        <dbReference type="ARBA" id="ARBA00023136"/>
    </source>
</evidence>
<dbReference type="InterPro" id="IPR004268">
    <property type="entry name" value="MurJ"/>
</dbReference>
<evidence type="ECO:0000256" key="3">
    <source>
        <dbReference type="ARBA" id="ARBA00022692"/>
    </source>
</evidence>
<proteinExistence type="inferred from homology"/>
<evidence type="ECO:0000256" key="5">
    <source>
        <dbReference type="ARBA" id="ARBA00022984"/>
    </source>
</evidence>
<feature type="transmembrane region" description="Helical" evidence="8">
    <location>
        <begin position="463"/>
        <end position="485"/>
    </location>
</feature>
<name>A0A1G1W9B0_9BACT</name>
<feature type="transmembrane region" description="Helical" evidence="8">
    <location>
        <begin position="373"/>
        <end position="392"/>
    </location>
</feature>
<keyword evidence="6 8" id="KW-1133">Transmembrane helix</keyword>
<dbReference type="UniPathway" id="UPA00219"/>
<feature type="transmembrane region" description="Helical" evidence="8">
    <location>
        <begin position="404"/>
        <end position="423"/>
    </location>
</feature>
<feature type="transmembrane region" description="Helical" evidence="8">
    <location>
        <begin position="505"/>
        <end position="529"/>
    </location>
</feature>
<dbReference type="PIRSF" id="PIRSF002869">
    <property type="entry name" value="MviN"/>
    <property type="match status" value="1"/>
</dbReference>
<comment type="similarity">
    <text evidence="8 9">Belongs to the MurJ/MviN family.</text>
</comment>
<dbReference type="Pfam" id="PF03023">
    <property type="entry name" value="MurJ"/>
    <property type="match status" value="1"/>
</dbReference>
<keyword evidence="7 8" id="KW-0472">Membrane</keyword>
<dbReference type="PRINTS" id="PR01806">
    <property type="entry name" value="VIRFACTRMVIN"/>
</dbReference>
<dbReference type="GO" id="GO:0015648">
    <property type="term" value="F:lipid-linked peptidoglycan transporter activity"/>
    <property type="evidence" value="ECO:0007669"/>
    <property type="project" value="UniProtKB-UniRule"/>
</dbReference>
<dbReference type="NCBIfam" id="TIGR01695">
    <property type="entry name" value="murJ_mviN"/>
    <property type="match status" value="1"/>
</dbReference>
<protein>
    <recommendedName>
        <fullName evidence="8">Probable lipid II flippase MurJ</fullName>
    </recommendedName>
</protein>
<keyword evidence="5 8" id="KW-0573">Peptidoglycan synthesis</keyword>
<keyword evidence="4 8" id="KW-0133">Cell shape</keyword>
<dbReference type="GO" id="GO:0071555">
    <property type="term" value="P:cell wall organization"/>
    <property type="evidence" value="ECO:0007669"/>
    <property type="project" value="UniProtKB-UniRule"/>
</dbReference>
<evidence type="ECO:0000256" key="2">
    <source>
        <dbReference type="ARBA" id="ARBA00022475"/>
    </source>
</evidence>
<dbReference type="PANTHER" id="PTHR47019:SF1">
    <property type="entry name" value="LIPID II FLIPPASE MURJ"/>
    <property type="match status" value="1"/>
</dbReference>
<dbReference type="EMBL" id="MHCP01000015">
    <property type="protein sequence ID" value="OGY24130.1"/>
    <property type="molecule type" value="Genomic_DNA"/>
</dbReference>
<feature type="transmembrane region" description="Helical" evidence="8">
    <location>
        <begin position="331"/>
        <end position="353"/>
    </location>
</feature>
<comment type="pathway">
    <text evidence="8">Cell wall biogenesis; peptidoglycan biosynthesis.</text>
</comment>
<evidence type="ECO:0000256" key="9">
    <source>
        <dbReference type="PIRNR" id="PIRNR002869"/>
    </source>
</evidence>
<reference evidence="10 11" key="1">
    <citation type="journal article" date="2016" name="Nat. Commun.">
        <title>Thousands of microbial genomes shed light on interconnected biogeochemical processes in an aquifer system.</title>
        <authorList>
            <person name="Anantharaman K."/>
            <person name="Brown C.T."/>
            <person name="Hug L.A."/>
            <person name="Sharon I."/>
            <person name="Castelle C.J."/>
            <person name="Probst A.J."/>
            <person name="Thomas B.C."/>
            <person name="Singh A."/>
            <person name="Wilkins M.J."/>
            <person name="Karaoz U."/>
            <person name="Brodie E.L."/>
            <person name="Williams K.H."/>
            <person name="Hubbard S.S."/>
            <person name="Banfield J.F."/>
        </authorList>
    </citation>
    <scope>NUCLEOTIDE SEQUENCE [LARGE SCALE GENOMIC DNA]</scope>
</reference>